<evidence type="ECO:0000256" key="2">
    <source>
        <dbReference type="ARBA" id="ARBA00022670"/>
    </source>
</evidence>
<dbReference type="PANTHER" id="PTHR12606:SF141">
    <property type="entry name" value="GH15225P-RELATED"/>
    <property type="match status" value="1"/>
</dbReference>
<dbReference type="GO" id="GO:0016926">
    <property type="term" value="P:protein desumoylation"/>
    <property type="evidence" value="ECO:0007669"/>
    <property type="project" value="TreeGrafter"/>
</dbReference>
<protein>
    <recommendedName>
        <fullName evidence="6">Ubiquitin-like protease family profile domain-containing protein</fullName>
    </recommendedName>
</protein>
<dbReference type="Pfam" id="PF02902">
    <property type="entry name" value="Peptidase_C48"/>
    <property type="match status" value="1"/>
</dbReference>
<dbReference type="InterPro" id="IPR003653">
    <property type="entry name" value="Peptidase_C48_C"/>
</dbReference>
<dbReference type="PROSITE" id="PS50600">
    <property type="entry name" value="ULP_PROTEASE"/>
    <property type="match status" value="1"/>
</dbReference>
<keyword evidence="3" id="KW-0378">Hydrolase</keyword>
<dbReference type="GO" id="GO:0016929">
    <property type="term" value="F:deSUMOylase activity"/>
    <property type="evidence" value="ECO:0007669"/>
    <property type="project" value="TreeGrafter"/>
</dbReference>
<evidence type="ECO:0000259" key="6">
    <source>
        <dbReference type="PROSITE" id="PS50600"/>
    </source>
</evidence>
<dbReference type="InterPro" id="IPR038765">
    <property type="entry name" value="Papain-like_cys_pep_sf"/>
</dbReference>
<dbReference type="SUPFAM" id="SSF54001">
    <property type="entry name" value="Cysteine proteinases"/>
    <property type="match status" value="1"/>
</dbReference>
<comment type="caution">
    <text evidence="7">The sequence shown here is derived from an EMBL/GenBank/DDBJ whole genome shotgun (WGS) entry which is preliminary data.</text>
</comment>
<evidence type="ECO:0000256" key="1">
    <source>
        <dbReference type="ARBA" id="ARBA00005234"/>
    </source>
</evidence>
<organism evidence="7 8">
    <name type="scientific">Eragrostis curvula</name>
    <name type="common">weeping love grass</name>
    <dbReference type="NCBI Taxonomy" id="38414"/>
    <lineage>
        <taxon>Eukaryota</taxon>
        <taxon>Viridiplantae</taxon>
        <taxon>Streptophyta</taxon>
        <taxon>Embryophyta</taxon>
        <taxon>Tracheophyta</taxon>
        <taxon>Spermatophyta</taxon>
        <taxon>Magnoliopsida</taxon>
        <taxon>Liliopsida</taxon>
        <taxon>Poales</taxon>
        <taxon>Poaceae</taxon>
        <taxon>PACMAD clade</taxon>
        <taxon>Chloridoideae</taxon>
        <taxon>Eragrostideae</taxon>
        <taxon>Eragrostidinae</taxon>
        <taxon>Eragrostis</taxon>
    </lineage>
</organism>
<dbReference type="EMBL" id="RWGY01000013">
    <property type="protein sequence ID" value="TVU23501.1"/>
    <property type="molecule type" value="Genomic_DNA"/>
</dbReference>
<keyword evidence="4" id="KW-0788">Thiol protease</keyword>
<accession>A0A5J9UJK7</accession>
<evidence type="ECO:0000256" key="4">
    <source>
        <dbReference type="ARBA" id="ARBA00022807"/>
    </source>
</evidence>
<evidence type="ECO:0000256" key="3">
    <source>
        <dbReference type="ARBA" id="ARBA00022801"/>
    </source>
</evidence>
<feature type="region of interest" description="Disordered" evidence="5">
    <location>
        <begin position="328"/>
        <end position="354"/>
    </location>
</feature>
<dbReference type="GO" id="GO:0005634">
    <property type="term" value="C:nucleus"/>
    <property type="evidence" value="ECO:0007669"/>
    <property type="project" value="TreeGrafter"/>
</dbReference>
<feature type="compositionally biased region" description="Low complexity" evidence="5">
    <location>
        <begin position="339"/>
        <end position="349"/>
    </location>
</feature>
<dbReference type="Gene3D" id="3.40.395.10">
    <property type="entry name" value="Adenoviral Proteinase, Chain A"/>
    <property type="match status" value="1"/>
</dbReference>
<dbReference type="Gramene" id="TVU23501">
    <property type="protein sequence ID" value="TVU23501"/>
    <property type="gene ID" value="EJB05_25874"/>
</dbReference>
<dbReference type="AlphaFoldDB" id="A0A5J9UJK7"/>
<sequence length="841" mass="93306">NFRAFPKLVELLDGVAAGGDDAPPRTPSTTLGYCCGIKRQAARTSSTSFGWSVASRRLIGGGIRRRRRDAVYSVRGLCPWCRVFKRSIAASSIYQHGVSFDFSVASLMYDAEMAKGIAVPVGANADINPIREHAGDQSSEDNDSDHVSERSEEELISVGIIKLLDGFLQFAKANCSRYPMNHSDKSTKCGPSILKVKSSFCSLLEGINSRNCNSCHQKADSVILSVLQILSDAASNISANSEQGTPSKTQDPSKKSLCDNFSASKDHNNISSNGLVSVKEAPQHISSVDPGLGSVPSNIEAKNVSENIAPSNDKRQIECSNSRSCTPTIILDSSDDNSQKQSSPQPMSKFKGAVNAKSGTEADINELVIAAKNNTKLSHTRDKKIELHHEAIDTVTEKFIHSQPEGISNVMGRLCRPVACVDTPLNMEGRGTCTDKSPCIPGAAHPIIKRRRLNKEEVNKNSTTTSKIQPIHLFKINESDEEPVDGCQIQYVNFVQPQENVLSQTSKKCHMSSSKQKSPEVKIVGEKKFNERNLELTKLSDNLYNNMISNDGAINMKKADPLAKIQRMLRPKSSEVNPMFIPTANEIRYYDILCSLAYSQWSSQPGVKFGKSKRSTTVTYGSIGESVEPQGHVDNFFIAGYCRKFFEDRHPSTTKKHYCYPHVGYALLNYNGDSDVIVEHCFKGANSAHKLHLTNMMLFPIATGGHWFLFVVDIENKIFAFLDSIFGKADAFQIDARNKLIPAFKEAWYKHAEVKISLEDFQYYYPTVPKQDNSDDCGIFVIAFMELWKYGLDLTKFFSQADINNLRVKFANSLFFSKTNLIDKSLVQNFFNEGIDPRICK</sequence>
<gene>
    <name evidence="7" type="ORF">EJB05_25874</name>
</gene>
<dbReference type="OrthoDB" id="696486at2759"/>
<feature type="compositionally biased region" description="Polar residues" evidence="5">
    <location>
        <begin position="237"/>
        <end position="250"/>
    </location>
</feature>
<dbReference type="Proteomes" id="UP000324897">
    <property type="component" value="Chromosome 2"/>
</dbReference>
<dbReference type="PANTHER" id="PTHR12606">
    <property type="entry name" value="SENTRIN/SUMO-SPECIFIC PROTEASE"/>
    <property type="match status" value="1"/>
</dbReference>
<name>A0A5J9UJK7_9POAL</name>
<reference evidence="7 8" key="1">
    <citation type="journal article" date="2019" name="Sci. Rep.">
        <title>A high-quality genome of Eragrostis curvula grass provides insights into Poaceae evolution and supports new strategies to enhance forage quality.</title>
        <authorList>
            <person name="Carballo J."/>
            <person name="Santos B.A.C.M."/>
            <person name="Zappacosta D."/>
            <person name="Garbus I."/>
            <person name="Selva J.P."/>
            <person name="Gallo C.A."/>
            <person name="Diaz A."/>
            <person name="Albertini E."/>
            <person name="Caccamo M."/>
            <person name="Echenique V."/>
        </authorList>
    </citation>
    <scope>NUCLEOTIDE SEQUENCE [LARGE SCALE GENOMIC DNA]</scope>
    <source>
        <strain evidence="8">cv. Victoria</strain>
        <tissue evidence="7">Leaf</tissue>
    </source>
</reference>
<keyword evidence="2" id="KW-0645">Protease</keyword>
<feature type="region of interest" description="Disordered" evidence="5">
    <location>
        <begin position="237"/>
        <end position="262"/>
    </location>
</feature>
<evidence type="ECO:0000313" key="7">
    <source>
        <dbReference type="EMBL" id="TVU23501.1"/>
    </source>
</evidence>
<keyword evidence="8" id="KW-1185">Reference proteome</keyword>
<evidence type="ECO:0000313" key="8">
    <source>
        <dbReference type="Proteomes" id="UP000324897"/>
    </source>
</evidence>
<evidence type="ECO:0000256" key="5">
    <source>
        <dbReference type="SAM" id="MobiDB-lite"/>
    </source>
</evidence>
<feature type="non-terminal residue" evidence="7">
    <location>
        <position position="1"/>
    </location>
</feature>
<comment type="similarity">
    <text evidence="1">Belongs to the peptidase C48 family.</text>
</comment>
<dbReference type="GO" id="GO:0006508">
    <property type="term" value="P:proteolysis"/>
    <property type="evidence" value="ECO:0007669"/>
    <property type="project" value="UniProtKB-KW"/>
</dbReference>
<feature type="domain" description="Ubiquitin-like protease family profile" evidence="6">
    <location>
        <begin position="616"/>
        <end position="788"/>
    </location>
</feature>
<proteinExistence type="inferred from homology"/>